<accession>A0A2G2ZNZ3</accession>
<reference evidence="1 2" key="2">
    <citation type="journal article" date="2017" name="Genome Biol.">
        <title>New reference genome sequences of hot pepper reveal the massive evolution of plant disease-resistance genes by retroduplication.</title>
        <authorList>
            <person name="Kim S."/>
            <person name="Park J."/>
            <person name="Yeom S.I."/>
            <person name="Kim Y.M."/>
            <person name="Seo E."/>
            <person name="Kim K.T."/>
            <person name="Kim M.S."/>
            <person name="Lee J.M."/>
            <person name="Cheong K."/>
            <person name="Shin H.S."/>
            <person name="Kim S.B."/>
            <person name="Han K."/>
            <person name="Lee J."/>
            <person name="Park M."/>
            <person name="Lee H.A."/>
            <person name="Lee H.Y."/>
            <person name="Lee Y."/>
            <person name="Oh S."/>
            <person name="Lee J.H."/>
            <person name="Choi E."/>
            <person name="Choi E."/>
            <person name="Lee S.E."/>
            <person name="Jeon J."/>
            <person name="Kim H."/>
            <person name="Choi G."/>
            <person name="Song H."/>
            <person name="Lee J."/>
            <person name="Lee S.C."/>
            <person name="Kwon J.K."/>
            <person name="Lee H.Y."/>
            <person name="Koo N."/>
            <person name="Hong Y."/>
            <person name="Kim R.W."/>
            <person name="Kang W.H."/>
            <person name="Huh J.H."/>
            <person name="Kang B.C."/>
            <person name="Yang T.J."/>
            <person name="Lee Y.H."/>
            <person name="Bennetzen J.L."/>
            <person name="Choi D."/>
        </authorList>
    </citation>
    <scope>NUCLEOTIDE SEQUENCE [LARGE SCALE GENOMIC DNA]</scope>
    <source>
        <strain evidence="2">cv. CM334</strain>
    </source>
</reference>
<organism evidence="1 2">
    <name type="scientific">Capsicum annuum</name>
    <name type="common">Capsicum pepper</name>
    <dbReference type="NCBI Taxonomy" id="4072"/>
    <lineage>
        <taxon>Eukaryota</taxon>
        <taxon>Viridiplantae</taxon>
        <taxon>Streptophyta</taxon>
        <taxon>Embryophyta</taxon>
        <taxon>Tracheophyta</taxon>
        <taxon>Spermatophyta</taxon>
        <taxon>Magnoliopsida</taxon>
        <taxon>eudicotyledons</taxon>
        <taxon>Gunneridae</taxon>
        <taxon>Pentapetalae</taxon>
        <taxon>asterids</taxon>
        <taxon>lamiids</taxon>
        <taxon>Solanales</taxon>
        <taxon>Solanaceae</taxon>
        <taxon>Solanoideae</taxon>
        <taxon>Capsiceae</taxon>
        <taxon>Capsicum</taxon>
    </lineage>
</organism>
<gene>
    <name evidence="1" type="ORF">T459_12097</name>
</gene>
<evidence type="ECO:0000313" key="2">
    <source>
        <dbReference type="Proteomes" id="UP000222542"/>
    </source>
</evidence>
<dbReference type="EMBL" id="AYRZ02000004">
    <property type="protein sequence ID" value="PHT83654.1"/>
    <property type="molecule type" value="Genomic_DNA"/>
</dbReference>
<keyword evidence="2" id="KW-1185">Reference proteome</keyword>
<evidence type="ECO:0000313" key="1">
    <source>
        <dbReference type="EMBL" id="PHT83654.1"/>
    </source>
</evidence>
<protein>
    <submittedName>
        <fullName evidence="1">Uncharacterized protein</fullName>
    </submittedName>
</protein>
<dbReference type="OMA" id="MRCAREA"/>
<reference evidence="1 2" key="1">
    <citation type="journal article" date="2014" name="Nat. Genet.">
        <title>Genome sequence of the hot pepper provides insights into the evolution of pungency in Capsicum species.</title>
        <authorList>
            <person name="Kim S."/>
            <person name="Park M."/>
            <person name="Yeom S.I."/>
            <person name="Kim Y.M."/>
            <person name="Lee J.M."/>
            <person name="Lee H.A."/>
            <person name="Seo E."/>
            <person name="Choi J."/>
            <person name="Cheong K."/>
            <person name="Kim K.T."/>
            <person name="Jung K."/>
            <person name="Lee G.W."/>
            <person name="Oh S.K."/>
            <person name="Bae C."/>
            <person name="Kim S.B."/>
            <person name="Lee H.Y."/>
            <person name="Kim S.Y."/>
            <person name="Kim M.S."/>
            <person name="Kang B.C."/>
            <person name="Jo Y.D."/>
            <person name="Yang H.B."/>
            <person name="Jeong H.J."/>
            <person name="Kang W.H."/>
            <person name="Kwon J.K."/>
            <person name="Shin C."/>
            <person name="Lim J.Y."/>
            <person name="Park J.H."/>
            <person name="Huh J.H."/>
            <person name="Kim J.S."/>
            <person name="Kim B.D."/>
            <person name="Cohen O."/>
            <person name="Paran I."/>
            <person name="Suh M.C."/>
            <person name="Lee S.B."/>
            <person name="Kim Y.K."/>
            <person name="Shin Y."/>
            <person name="Noh S.J."/>
            <person name="Park J."/>
            <person name="Seo Y.S."/>
            <person name="Kwon S.Y."/>
            <person name="Kim H.A."/>
            <person name="Park J.M."/>
            <person name="Kim H.J."/>
            <person name="Choi S.B."/>
            <person name="Bosland P.W."/>
            <person name="Reeves G."/>
            <person name="Jo S.H."/>
            <person name="Lee B.W."/>
            <person name="Cho H.T."/>
            <person name="Choi H.S."/>
            <person name="Lee M.S."/>
            <person name="Yu Y."/>
            <person name="Do Choi Y."/>
            <person name="Park B.S."/>
            <person name="van Deynze A."/>
            <person name="Ashrafi H."/>
            <person name="Hill T."/>
            <person name="Kim W.T."/>
            <person name="Pai H.S."/>
            <person name="Ahn H.K."/>
            <person name="Yeam I."/>
            <person name="Giovannoni J.J."/>
            <person name="Rose J.K."/>
            <person name="Sorensen I."/>
            <person name="Lee S.J."/>
            <person name="Kim R.W."/>
            <person name="Choi I.Y."/>
            <person name="Choi B.S."/>
            <person name="Lim J.S."/>
            <person name="Lee Y.H."/>
            <person name="Choi D."/>
        </authorList>
    </citation>
    <scope>NUCLEOTIDE SEQUENCE [LARGE SCALE GENOMIC DNA]</scope>
    <source>
        <strain evidence="2">cv. CM334</strain>
    </source>
</reference>
<proteinExistence type="predicted"/>
<sequence>MFISKEWNNSKFDKQELGQEVARIMFAFYFWNNVAYALKVCGPLVTVLRLVDGEAKPSMGCIYEAMSETKGATKKYLLWSTNM</sequence>
<dbReference type="Gramene" id="PHT83654">
    <property type="protein sequence ID" value="PHT83654"/>
    <property type="gene ID" value="T459_12097"/>
</dbReference>
<name>A0A2G2ZNZ3_CAPAN</name>
<dbReference type="AlphaFoldDB" id="A0A2G2ZNZ3"/>
<comment type="caution">
    <text evidence="1">The sequence shown here is derived from an EMBL/GenBank/DDBJ whole genome shotgun (WGS) entry which is preliminary data.</text>
</comment>
<dbReference type="Proteomes" id="UP000222542">
    <property type="component" value="Unassembled WGS sequence"/>
</dbReference>